<keyword evidence="1" id="KW-0812">Transmembrane</keyword>
<accession>A0ABS2IC03</accession>
<keyword evidence="1" id="KW-0472">Membrane</keyword>
<feature type="transmembrane region" description="Helical" evidence="1">
    <location>
        <begin position="88"/>
        <end position="107"/>
    </location>
</feature>
<protein>
    <submittedName>
        <fullName evidence="2">Magnesium transporter</fullName>
    </submittedName>
</protein>
<dbReference type="Proteomes" id="UP000717995">
    <property type="component" value="Unassembled WGS sequence"/>
</dbReference>
<sequence length="183" mass="20376">MNRHYYISDNLDELESVENELEARGISTEQIHVLSERDAEVQQHHVHDVPSFLKRDVVNSGQLGVAVGVLLAAIVLIGAYLTGLTQTAAGWLPFIFLAVVLVGFATWEGSLVGLQRPHNAFRQFEGSLREGKHVLFVDVKPTQEALLDQVTSLHHLELAGTGSAAPDWAVAIERKWNQFRRMM</sequence>
<evidence type="ECO:0000313" key="2">
    <source>
        <dbReference type="EMBL" id="MBM7060641.1"/>
    </source>
</evidence>
<comment type="caution">
    <text evidence="2">The sequence shown here is derived from an EMBL/GenBank/DDBJ whole genome shotgun (WGS) entry which is preliminary data.</text>
</comment>
<gene>
    <name evidence="2" type="ORF">JQX08_07955</name>
</gene>
<feature type="transmembrane region" description="Helical" evidence="1">
    <location>
        <begin position="63"/>
        <end position="82"/>
    </location>
</feature>
<evidence type="ECO:0000256" key="1">
    <source>
        <dbReference type="SAM" id="Phobius"/>
    </source>
</evidence>
<reference evidence="2 3" key="1">
    <citation type="submission" date="2021-02" db="EMBL/GenBank/DDBJ databases">
        <authorList>
            <person name="Lee D.-H."/>
        </authorList>
    </citation>
    <scope>NUCLEOTIDE SEQUENCE [LARGE SCALE GENOMIC DNA]</scope>
    <source>
        <strain evidence="2 3">UL073</strain>
    </source>
</reference>
<proteinExistence type="predicted"/>
<keyword evidence="1" id="KW-1133">Transmembrane helix</keyword>
<dbReference type="RefSeq" id="WP_204915754.1">
    <property type="nucleotide sequence ID" value="NZ_JAFEUP010000002.1"/>
</dbReference>
<keyword evidence="3" id="KW-1185">Reference proteome</keyword>
<organism evidence="2 3">
    <name type="scientific">Zestomonas insulae</name>
    <dbReference type="NCBI Taxonomy" id="2809017"/>
    <lineage>
        <taxon>Bacteria</taxon>
        <taxon>Pseudomonadati</taxon>
        <taxon>Pseudomonadota</taxon>
        <taxon>Gammaproteobacteria</taxon>
        <taxon>Pseudomonadales</taxon>
        <taxon>Pseudomonadaceae</taxon>
        <taxon>Zestomonas</taxon>
    </lineage>
</organism>
<evidence type="ECO:0000313" key="3">
    <source>
        <dbReference type="Proteomes" id="UP000717995"/>
    </source>
</evidence>
<dbReference type="EMBL" id="JAFEUP010000002">
    <property type="protein sequence ID" value="MBM7060641.1"/>
    <property type="molecule type" value="Genomic_DNA"/>
</dbReference>
<name>A0ABS2IC03_9GAMM</name>